<organism evidence="1 2">
    <name type="scientific">Ignelater luminosus</name>
    <name type="common">Cucubano</name>
    <name type="synonym">Pyrophorus luminosus</name>
    <dbReference type="NCBI Taxonomy" id="2038154"/>
    <lineage>
        <taxon>Eukaryota</taxon>
        <taxon>Metazoa</taxon>
        <taxon>Ecdysozoa</taxon>
        <taxon>Arthropoda</taxon>
        <taxon>Hexapoda</taxon>
        <taxon>Insecta</taxon>
        <taxon>Pterygota</taxon>
        <taxon>Neoptera</taxon>
        <taxon>Endopterygota</taxon>
        <taxon>Coleoptera</taxon>
        <taxon>Polyphaga</taxon>
        <taxon>Elateriformia</taxon>
        <taxon>Elateroidea</taxon>
        <taxon>Elateridae</taxon>
        <taxon>Agrypninae</taxon>
        <taxon>Pyrophorini</taxon>
        <taxon>Ignelater</taxon>
    </lineage>
</organism>
<name>A0A8K0G540_IGNLU</name>
<comment type="caution">
    <text evidence="1">The sequence shown here is derived from an EMBL/GenBank/DDBJ whole genome shotgun (WGS) entry which is preliminary data.</text>
</comment>
<reference evidence="1" key="1">
    <citation type="submission" date="2019-08" db="EMBL/GenBank/DDBJ databases">
        <title>The genome of the North American firefly Photinus pyralis.</title>
        <authorList>
            <consortium name="Photinus pyralis genome working group"/>
            <person name="Fallon T.R."/>
            <person name="Sander Lower S.E."/>
            <person name="Weng J.-K."/>
        </authorList>
    </citation>
    <scope>NUCLEOTIDE SEQUENCE</scope>
    <source>
        <strain evidence="1">TRF0915ILg1</strain>
        <tissue evidence="1">Whole body</tissue>
    </source>
</reference>
<evidence type="ECO:0000313" key="1">
    <source>
        <dbReference type="EMBL" id="KAF2888792.1"/>
    </source>
</evidence>
<dbReference type="EMBL" id="VTPC01073738">
    <property type="protein sequence ID" value="KAF2888792.1"/>
    <property type="molecule type" value="Genomic_DNA"/>
</dbReference>
<dbReference type="Proteomes" id="UP000801492">
    <property type="component" value="Unassembled WGS sequence"/>
</dbReference>
<gene>
    <name evidence="1" type="ORF">ILUMI_17381</name>
</gene>
<sequence>MWIWCSRLLTQEKRYYNFLPDTLEALEDDDDLVILPPDVEEEFNDSDILTADIADQIQIMRTTSAENHYLSSDDELLSDKQKQLKMSKKSKSTKPPVVSKWTKQLHGYKLQNNISNCEYTSQKL</sequence>
<dbReference type="AlphaFoldDB" id="A0A8K0G540"/>
<proteinExistence type="predicted"/>
<protein>
    <submittedName>
        <fullName evidence="1">Uncharacterized protein</fullName>
    </submittedName>
</protein>
<keyword evidence="2" id="KW-1185">Reference proteome</keyword>
<evidence type="ECO:0000313" key="2">
    <source>
        <dbReference type="Proteomes" id="UP000801492"/>
    </source>
</evidence>
<accession>A0A8K0G540</accession>